<dbReference type="PROSITE" id="PS50846">
    <property type="entry name" value="HMA_2"/>
    <property type="match status" value="1"/>
</dbReference>
<comment type="caution">
    <text evidence="2">The sequence shown here is derived from an EMBL/GenBank/DDBJ whole genome shotgun (WGS) entry which is preliminary data.</text>
</comment>
<sequence length="99" mass="10606">MYFAFGSQSEEQTHSFSVSPMRCEKCVEKIRTGLSALNLTNANFSVSIENKRLTVTAPTSISVADIIAALQAAGTTATHINLNTTAQPSSAPKPWGGWF</sequence>
<dbReference type="Pfam" id="PF00403">
    <property type="entry name" value="HMA"/>
    <property type="match status" value="1"/>
</dbReference>
<dbReference type="RefSeq" id="WP_057625373.1">
    <property type="nucleotide sequence ID" value="NZ_LKHV02000001.1"/>
</dbReference>
<dbReference type="Proteomes" id="UP000051494">
    <property type="component" value="Unassembled WGS sequence"/>
</dbReference>
<dbReference type="Gene3D" id="3.30.70.100">
    <property type="match status" value="1"/>
</dbReference>
<gene>
    <name evidence="3" type="ORF">CC99x_003530</name>
    <name evidence="2" type="ORF">CC99x_02278</name>
</gene>
<dbReference type="SUPFAM" id="SSF55008">
    <property type="entry name" value="HMA, heavy metal-associated domain"/>
    <property type="match status" value="1"/>
</dbReference>
<dbReference type="CDD" id="cd00371">
    <property type="entry name" value="HMA"/>
    <property type="match status" value="1"/>
</dbReference>
<name>A0A0Q9Y9X6_9GAMM</name>
<reference evidence="2" key="1">
    <citation type="submission" date="2015-09" db="EMBL/GenBank/DDBJ databases">
        <title>Draft Genome Sequences of Two Novel Amoeba-resistant Intranuclear Bacteria, Candidatus Berkiella cookevillensis and Candidatus Berkiella aquae.</title>
        <authorList>
            <person name="Mehari Y.T."/>
            <person name="Arivett B.A."/>
            <person name="Farone A.L."/>
            <person name="Gunderson J.H."/>
            <person name="Farone M.B."/>
        </authorList>
    </citation>
    <scope>NUCLEOTIDE SEQUENCE [LARGE SCALE GENOMIC DNA]</scope>
    <source>
        <strain evidence="2">CC99</strain>
    </source>
</reference>
<evidence type="ECO:0000313" key="4">
    <source>
        <dbReference type="Proteomes" id="UP000051494"/>
    </source>
</evidence>
<evidence type="ECO:0000313" key="3">
    <source>
        <dbReference type="EMBL" id="MCS5707969.1"/>
    </source>
</evidence>
<dbReference type="EMBL" id="LKHV01000015">
    <property type="protein sequence ID" value="KRG17533.1"/>
    <property type="molecule type" value="Genomic_DNA"/>
</dbReference>
<evidence type="ECO:0000259" key="1">
    <source>
        <dbReference type="PROSITE" id="PS50846"/>
    </source>
</evidence>
<accession>A0A0Q9Y9X6</accession>
<reference evidence="3" key="3">
    <citation type="submission" date="2021-06" db="EMBL/GenBank/DDBJ databases">
        <title>Genomic Description and Analysis of Intracellular Bacteria, Candidatus Berkiella cookevillensis and Candidatus Berkiella aquae.</title>
        <authorList>
            <person name="Kidane D.T."/>
            <person name="Mehari Y.T."/>
            <person name="Rice F.C."/>
            <person name="Arivett B.A."/>
            <person name="Farone A.L."/>
            <person name="Berk S.G."/>
            <person name="Farone M.B."/>
        </authorList>
    </citation>
    <scope>NUCLEOTIDE SEQUENCE</scope>
    <source>
        <strain evidence="3">CC99</strain>
    </source>
</reference>
<proteinExistence type="predicted"/>
<dbReference type="EMBL" id="LKHV02000001">
    <property type="protein sequence ID" value="MCS5707969.1"/>
    <property type="molecule type" value="Genomic_DNA"/>
</dbReference>
<protein>
    <submittedName>
        <fullName evidence="2">Heavy-metal-associated domain protein</fullName>
    </submittedName>
    <submittedName>
        <fullName evidence="3">Heavy-metal-associated domain-containing protein</fullName>
    </submittedName>
</protein>
<organism evidence="2">
    <name type="scientific">Candidatus Berkiella cookevillensis</name>
    <dbReference type="NCBI Taxonomy" id="437022"/>
    <lineage>
        <taxon>Bacteria</taxon>
        <taxon>Pseudomonadati</taxon>
        <taxon>Pseudomonadota</taxon>
        <taxon>Gammaproteobacteria</taxon>
        <taxon>Candidatus Berkiellales</taxon>
        <taxon>Candidatus Berkiellaceae</taxon>
        <taxon>Candidatus Berkiella</taxon>
    </lineage>
</organism>
<evidence type="ECO:0000313" key="2">
    <source>
        <dbReference type="EMBL" id="KRG17533.1"/>
    </source>
</evidence>
<dbReference type="OrthoDB" id="9813965at2"/>
<dbReference type="InterPro" id="IPR006121">
    <property type="entry name" value="HMA_dom"/>
</dbReference>
<dbReference type="InterPro" id="IPR036163">
    <property type="entry name" value="HMA_dom_sf"/>
</dbReference>
<feature type="domain" description="HMA" evidence="1">
    <location>
        <begin position="12"/>
        <end position="78"/>
    </location>
</feature>
<keyword evidence="4" id="KW-1185">Reference proteome</keyword>
<dbReference type="AlphaFoldDB" id="A0A0Q9Y9X6"/>
<reference evidence="3" key="2">
    <citation type="journal article" date="2016" name="Genome Announc.">
        <title>Draft Genome Sequences of Two Novel Amoeba-Resistant Intranuclear Bacteria, 'Candidatus Berkiella cookevillensis' and 'Candidatus Berkiella aquae'.</title>
        <authorList>
            <person name="Mehari Y.T."/>
            <person name="Arivett B.A."/>
            <person name="Farone A.L."/>
            <person name="Gunderson J.H."/>
            <person name="Farone M.B."/>
        </authorList>
    </citation>
    <scope>NUCLEOTIDE SEQUENCE</scope>
    <source>
        <strain evidence="3">CC99</strain>
    </source>
</reference>
<dbReference type="GO" id="GO:0046872">
    <property type="term" value="F:metal ion binding"/>
    <property type="evidence" value="ECO:0007669"/>
    <property type="project" value="InterPro"/>
</dbReference>